<gene>
    <name evidence="2" type="ORF">EAF64_01305</name>
</gene>
<proteinExistence type="predicted"/>
<dbReference type="EMBL" id="RDFA01000001">
    <property type="protein sequence ID" value="RXK51308.1"/>
    <property type="molecule type" value="Genomic_DNA"/>
</dbReference>
<evidence type="ECO:0000313" key="3">
    <source>
        <dbReference type="Proteomes" id="UP000289691"/>
    </source>
</evidence>
<evidence type="ECO:0000313" key="2">
    <source>
        <dbReference type="EMBL" id="RXK51308.1"/>
    </source>
</evidence>
<name>A0A498KZ53_9EURY</name>
<comment type="caution">
    <text evidence="2">The sequence shown here is derived from an EMBL/GenBank/DDBJ whole genome shotgun (WGS) entry which is preliminary data.</text>
</comment>
<dbReference type="OrthoDB" id="238613at2157"/>
<keyword evidence="3" id="KW-1185">Reference proteome</keyword>
<organism evidence="2 3">
    <name type="scientific">Halorientalis pallida</name>
    <dbReference type="NCBI Taxonomy" id="2479928"/>
    <lineage>
        <taxon>Archaea</taxon>
        <taxon>Methanobacteriati</taxon>
        <taxon>Methanobacteriota</taxon>
        <taxon>Stenosarchaea group</taxon>
        <taxon>Halobacteria</taxon>
        <taxon>Halobacteriales</taxon>
        <taxon>Haloarculaceae</taxon>
        <taxon>Halorientalis</taxon>
    </lineage>
</organism>
<protein>
    <submittedName>
        <fullName evidence="2">Uncharacterized protein</fullName>
    </submittedName>
</protein>
<feature type="region of interest" description="Disordered" evidence="1">
    <location>
        <begin position="27"/>
        <end position="51"/>
    </location>
</feature>
<sequence length="190" mass="21181">MQRRREFLGLLVGGYLFGDRWGTLSGGDGASAHPPGAPIPQGSSSTGPPDWEQVETLTAGEPSADRDPYYTGQHRLFLWNDRSRCSFGLRILGRELGRVLDWRGELAAGEYVTVEFEQADQYLVILHVDTVDGDWYWLGIPVDRFDCNSSGTTVAVQPGGRVEWNVSSTLVFCPRPSQYRSPKPGDFDRR</sequence>
<dbReference type="RefSeq" id="WP_129067174.1">
    <property type="nucleotide sequence ID" value="NZ_RDFA01000001.1"/>
</dbReference>
<evidence type="ECO:0000256" key="1">
    <source>
        <dbReference type="SAM" id="MobiDB-lite"/>
    </source>
</evidence>
<dbReference type="Proteomes" id="UP000289691">
    <property type="component" value="Unassembled WGS sequence"/>
</dbReference>
<reference evidence="2 3" key="1">
    <citation type="submission" date="2019-01" db="EMBL/GenBank/DDBJ databases">
        <title>Halorientalis sp. F13-25 a new haloarchaeum isolated from hypersaline water.</title>
        <authorList>
            <person name="Ana D.-V."/>
            <person name="Cristina S.-P."/>
            <person name="Antonio V."/>
        </authorList>
    </citation>
    <scope>NUCLEOTIDE SEQUENCE [LARGE SCALE GENOMIC DNA]</scope>
    <source>
        <strain evidence="2 3">F13-25</strain>
    </source>
</reference>
<dbReference type="AlphaFoldDB" id="A0A498KZ53"/>
<accession>A0A498KZ53</accession>